<dbReference type="Gene3D" id="3.40.630.30">
    <property type="match status" value="1"/>
</dbReference>
<dbReference type="InterPro" id="IPR000182">
    <property type="entry name" value="GNAT_dom"/>
</dbReference>
<dbReference type="SUPFAM" id="SSF55729">
    <property type="entry name" value="Acyl-CoA N-acyltransferases (Nat)"/>
    <property type="match status" value="1"/>
</dbReference>
<accession>A0A7X0SSV6</accession>
<dbReference type="Pfam" id="PF00583">
    <property type="entry name" value="Acetyltransf_1"/>
    <property type="match status" value="1"/>
</dbReference>
<dbReference type="GO" id="GO:0008080">
    <property type="term" value="F:N-acetyltransferase activity"/>
    <property type="evidence" value="ECO:0007669"/>
    <property type="project" value="TreeGrafter"/>
</dbReference>
<organism evidence="2 3">
    <name type="scientific">Cohnella zeiphila</name>
    <dbReference type="NCBI Taxonomy" id="2761120"/>
    <lineage>
        <taxon>Bacteria</taxon>
        <taxon>Bacillati</taxon>
        <taxon>Bacillota</taxon>
        <taxon>Bacilli</taxon>
        <taxon>Bacillales</taxon>
        <taxon>Paenibacillaceae</taxon>
        <taxon>Cohnella</taxon>
    </lineage>
</organism>
<sequence>MGIRHSARRIEPRELEALLTLYRYLHKDDPELTPDDRLRELWSEILDDPYMDIVVVEHDGQVVSSCVLAIHKNLIRGARPYALIENVDTHPGFRRSGFARMALKYAAELAAQRSCYKIMLLTGSKREEVHRFYEKCGFRQGIKTGFVMEL</sequence>
<feature type="domain" description="N-acetyltransferase" evidence="1">
    <location>
        <begin position="8"/>
        <end position="150"/>
    </location>
</feature>
<dbReference type="InterPro" id="IPR016181">
    <property type="entry name" value="Acyl_CoA_acyltransferase"/>
</dbReference>
<dbReference type="Proteomes" id="UP000564644">
    <property type="component" value="Unassembled WGS sequence"/>
</dbReference>
<dbReference type="PROSITE" id="PS51186">
    <property type="entry name" value="GNAT"/>
    <property type="match status" value="1"/>
</dbReference>
<reference evidence="2 3" key="1">
    <citation type="submission" date="2020-08" db="EMBL/GenBank/DDBJ databases">
        <title>Cohnella phylogeny.</title>
        <authorList>
            <person name="Dunlap C."/>
        </authorList>
    </citation>
    <scope>NUCLEOTIDE SEQUENCE [LARGE SCALE GENOMIC DNA]</scope>
    <source>
        <strain evidence="2 3">CBP 2801</strain>
    </source>
</reference>
<dbReference type="EMBL" id="JACJVO010000050">
    <property type="protein sequence ID" value="MBB6735512.1"/>
    <property type="molecule type" value="Genomic_DNA"/>
</dbReference>
<protein>
    <submittedName>
        <fullName evidence="2">GNAT family N-acetyltransferase</fullName>
    </submittedName>
</protein>
<dbReference type="RefSeq" id="WP_185133161.1">
    <property type="nucleotide sequence ID" value="NZ_JACJVO010000050.1"/>
</dbReference>
<dbReference type="InterPro" id="IPR039143">
    <property type="entry name" value="GNPNAT1-like"/>
</dbReference>
<dbReference type="AlphaFoldDB" id="A0A7X0SSV6"/>
<dbReference type="PANTHER" id="PTHR13355">
    <property type="entry name" value="GLUCOSAMINE 6-PHOSPHATE N-ACETYLTRANSFERASE"/>
    <property type="match status" value="1"/>
</dbReference>
<evidence type="ECO:0000313" key="2">
    <source>
        <dbReference type="EMBL" id="MBB6735512.1"/>
    </source>
</evidence>
<keyword evidence="3" id="KW-1185">Reference proteome</keyword>
<evidence type="ECO:0000259" key="1">
    <source>
        <dbReference type="PROSITE" id="PS51186"/>
    </source>
</evidence>
<dbReference type="CDD" id="cd04301">
    <property type="entry name" value="NAT_SF"/>
    <property type="match status" value="1"/>
</dbReference>
<evidence type="ECO:0000313" key="3">
    <source>
        <dbReference type="Proteomes" id="UP000564644"/>
    </source>
</evidence>
<dbReference type="PANTHER" id="PTHR13355:SF15">
    <property type="entry name" value="GCN5-RELATED N-ACETYLTRANSFERASE 3, CHLOROPLASTIC"/>
    <property type="match status" value="1"/>
</dbReference>
<keyword evidence="2" id="KW-0808">Transferase</keyword>
<name>A0A7X0SSV6_9BACL</name>
<proteinExistence type="predicted"/>
<gene>
    <name evidence="2" type="ORF">H7C18_31840</name>
</gene>
<comment type="caution">
    <text evidence="2">The sequence shown here is derived from an EMBL/GenBank/DDBJ whole genome shotgun (WGS) entry which is preliminary data.</text>
</comment>